<dbReference type="PANTHER" id="PTHR47836:SF1">
    <property type="entry name" value="GLYCO_HYDRO_19_CAT DOMAIN-CONTAINING PROTEIN"/>
    <property type="match status" value="1"/>
</dbReference>
<organism evidence="1 2">
    <name type="scientific">Mesorhabditis belari</name>
    <dbReference type="NCBI Taxonomy" id="2138241"/>
    <lineage>
        <taxon>Eukaryota</taxon>
        <taxon>Metazoa</taxon>
        <taxon>Ecdysozoa</taxon>
        <taxon>Nematoda</taxon>
        <taxon>Chromadorea</taxon>
        <taxon>Rhabditida</taxon>
        <taxon>Rhabditina</taxon>
        <taxon>Rhabditomorpha</taxon>
        <taxon>Rhabditoidea</taxon>
        <taxon>Rhabditidae</taxon>
        <taxon>Mesorhabditinae</taxon>
        <taxon>Mesorhabditis</taxon>
    </lineage>
</organism>
<dbReference type="AlphaFoldDB" id="A0AAF3J432"/>
<keyword evidence="1" id="KW-1185">Reference proteome</keyword>
<evidence type="ECO:0000313" key="1">
    <source>
        <dbReference type="Proteomes" id="UP000887575"/>
    </source>
</evidence>
<protein>
    <submittedName>
        <fullName evidence="2">Uncharacterized protein</fullName>
    </submittedName>
</protein>
<proteinExistence type="predicted"/>
<dbReference type="Proteomes" id="UP000887575">
    <property type="component" value="Unassembled WGS sequence"/>
</dbReference>
<evidence type="ECO:0000313" key="2">
    <source>
        <dbReference type="WBParaSite" id="MBELARI_LOCUS14933"/>
    </source>
</evidence>
<sequence>MLLEKLVNLLHAVSILQNFENESTTSILPIAKDIVHPRYCAESDELTYWFPCHNEKRTIDNQTWHNGCYFGRGAIQSTRHVVDTPQASSNSLIH</sequence>
<dbReference type="PANTHER" id="PTHR47836">
    <property type="entry name" value="PROTEIN CBG09520-RELATED"/>
    <property type="match status" value="1"/>
</dbReference>
<dbReference type="WBParaSite" id="MBELARI_LOCUS14933">
    <property type="protein sequence ID" value="MBELARI_LOCUS14933"/>
    <property type="gene ID" value="MBELARI_LOCUS14933"/>
</dbReference>
<accession>A0AAF3J432</accession>
<name>A0AAF3J432_9BILA</name>
<reference evidence="2" key="1">
    <citation type="submission" date="2024-02" db="UniProtKB">
        <authorList>
            <consortium name="WormBaseParasite"/>
        </authorList>
    </citation>
    <scope>IDENTIFICATION</scope>
</reference>